<reference evidence="2 3" key="1">
    <citation type="submission" date="2016-10" db="EMBL/GenBank/DDBJ databases">
        <title>Complete genome sequences of three Cupriavidus strains isolated from various Malaysian environments.</title>
        <authorList>
            <person name="Abdullah A.A.-A."/>
            <person name="Shafie N.A.H."/>
            <person name="Lau N.S."/>
        </authorList>
    </citation>
    <scope>NUCLEOTIDE SEQUENCE [LARGE SCALE GENOMIC DNA]</scope>
    <source>
        <strain evidence="2 3">USMAA1020</strain>
    </source>
</reference>
<evidence type="ECO:0000256" key="1">
    <source>
        <dbReference type="SAM" id="MobiDB-lite"/>
    </source>
</evidence>
<dbReference type="EMBL" id="CP017755">
    <property type="protein sequence ID" value="AOZ10579.1"/>
    <property type="molecule type" value="Genomic_DNA"/>
</dbReference>
<organism evidence="2 3">
    <name type="scientific">Cupriavidus malaysiensis</name>
    <dbReference type="NCBI Taxonomy" id="367825"/>
    <lineage>
        <taxon>Bacteria</taxon>
        <taxon>Pseudomonadati</taxon>
        <taxon>Pseudomonadota</taxon>
        <taxon>Betaproteobacteria</taxon>
        <taxon>Burkholderiales</taxon>
        <taxon>Burkholderiaceae</taxon>
        <taxon>Cupriavidus</taxon>
    </lineage>
</organism>
<protein>
    <submittedName>
        <fullName evidence="2">Uncharacterized protein</fullName>
    </submittedName>
</protein>
<evidence type="ECO:0000313" key="2">
    <source>
        <dbReference type="EMBL" id="AOZ10579.1"/>
    </source>
</evidence>
<name>A0ABM6FF85_9BURK</name>
<gene>
    <name evidence="2" type="ORF">BKK80_34090</name>
</gene>
<feature type="region of interest" description="Disordered" evidence="1">
    <location>
        <begin position="76"/>
        <end position="106"/>
    </location>
</feature>
<proteinExistence type="predicted"/>
<dbReference type="Proteomes" id="UP000177515">
    <property type="component" value="Chromosome 2"/>
</dbReference>
<feature type="region of interest" description="Disordered" evidence="1">
    <location>
        <begin position="1"/>
        <end position="36"/>
    </location>
</feature>
<sequence length="106" mass="10980">MANAIASTERCAPHRARRDARAGGSGSSGSFSMHRRDTSHIASAFARMRTACASGSAACTGRRTSRKRGKTLAAVCRHASSVPNGPSRRNAGPHISTSCVPPDCNG</sequence>
<accession>A0ABM6FF85</accession>
<keyword evidence="3" id="KW-1185">Reference proteome</keyword>
<evidence type="ECO:0000313" key="3">
    <source>
        <dbReference type="Proteomes" id="UP000177515"/>
    </source>
</evidence>